<dbReference type="InterPro" id="IPR023214">
    <property type="entry name" value="HAD_sf"/>
</dbReference>
<dbReference type="SFLD" id="SFLDS00003">
    <property type="entry name" value="Haloacid_Dehalogenase"/>
    <property type="match status" value="1"/>
</dbReference>
<sequence>MGAPELVCFDWDGTLIDTQDNISKACIAAGIDLGYKPASQDKLSSLVGMHAEEFFPAVFGHDIDFDSFMKTYHMHYDKLPIAPLFPGVEALLKKLASLNIQVSIVTNKSRHSLEMELAAHPIEQYIQSKWVAEENIAKPSPVMIRNAQSAHHVLPENTWMVGDALPDLYAGQRAECSKIIIVSHADLPTWVDHVLQVSDIQEILPLLKVSS</sequence>
<keyword evidence="5" id="KW-0378">Hydrolase</keyword>
<dbReference type="InterPro" id="IPR036412">
    <property type="entry name" value="HAD-like_sf"/>
</dbReference>
<dbReference type="InterPro" id="IPR050155">
    <property type="entry name" value="HAD-like_hydrolase_sf"/>
</dbReference>
<organism evidence="5 6">
    <name type="scientific">Candidatus Comchoanobacter bicostacola</name>
    <dbReference type="NCBI Taxonomy" id="2919598"/>
    <lineage>
        <taxon>Bacteria</taxon>
        <taxon>Pseudomonadati</taxon>
        <taxon>Pseudomonadota</taxon>
        <taxon>Gammaproteobacteria</taxon>
        <taxon>Candidatus Comchoanobacterales</taxon>
        <taxon>Candidatus Comchoanobacteraceae</taxon>
        <taxon>Candidatus Comchoanobacter</taxon>
    </lineage>
</organism>
<dbReference type="SFLD" id="SFLDG01129">
    <property type="entry name" value="C1.5:_HAD__Beta-PGM__Phosphata"/>
    <property type="match status" value="1"/>
</dbReference>
<comment type="similarity">
    <text evidence="3">Belongs to the HAD-like hydrolase superfamily. CbbY/CbbZ/Gph/YieH family.</text>
</comment>
<evidence type="ECO:0000313" key="6">
    <source>
        <dbReference type="Proteomes" id="UP001055955"/>
    </source>
</evidence>
<reference evidence="5 6" key="1">
    <citation type="journal article" date="2022" name="Nat. Microbiol.">
        <title>The microbiome of a bacterivorous marine choanoflagellate contains a resource-demanding obligate bacterial associate.</title>
        <authorList>
            <person name="Needham D.M."/>
            <person name="Poirier C."/>
            <person name="Bachy C."/>
            <person name="George E.E."/>
            <person name="Wilken S."/>
            <person name="Yung C.C.M."/>
            <person name="Limardo A.J."/>
            <person name="Morando M."/>
            <person name="Sudek L."/>
            <person name="Malmstrom R.R."/>
            <person name="Keeling P.J."/>
            <person name="Santoro A.E."/>
            <person name="Worden A.Z."/>
        </authorList>
    </citation>
    <scope>NUCLEOTIDE SEQUENCE [LARGE SCALE GENOMIC DNA]</scope>
    <source>
        <strain evidence="5 6">Comchoano-1</strain>
    </source>
</reference>
<dbReference type="Pfam" id="PF13419">
    <property type="entry name" value="HAD_2"/>
    <property type="match status" value="1"/>
</dbReference>
<comment type="pathway">
    <text evidence="2">Organic acid metabolism; glycolate biosynthesis; glycolate from 2-phosphoglycolate: step 1/1.</text>
</comment>
<dbReference type="SUPFAM" id="SSF56784">
    <property type="entry name" value="HAD-like"/>
    <property type="match status" value="1"/>
</dbReference>
<dbReference type="EC" id="3.1.3.18" evidence="4"/>
<evidence type="ECO:0000256" key="2">
    <source>
        <dbReference type="ARBA" id="ARBA00004818"/>
    </source>
</evidence>
<proteinExistence type="inferred from homology"/>
<evidence type="ECO:0000256" key="3">
    <source>
        <dbReference type="ARBA" id="ARBA00006171"/>
    </source>
</evidence>
<comment type="catalytic activity">
    <reaction evidence="1">
        <text>2-phosphoglycolate + H2O = glycolate + phosphate</text>
        <dbReference type="Rhea" id="RHEA:14369"/>
        <dbReference type="ChEBI" id="CHEBI:15377"/>
        <dbReference type="ChEBI" id="CHEBI:29805"/>
        <dbReference type="ChEBI" id="CHEBI:43474"/>
        <dbReference type="ChEBI" id="CHEBI:58033"/>
        <dbReference type="EC" id="3.1.3.18"/>
    </reaction>
</comment>
<dbReference type="InterPro" id="IPR041492">
    <property type="entry name" value="HAD_2"/>
</dbReference>
<protein>
    <recommendedName>
        <fullName evidence="4">phosphoglycolate phosphatase</fullName>
        <ecNumber evidence="4">3.1.3.18</ecNumber>
    </recommendedName>
</protein>
<gene>
    <name evidence="5" type="ORF">MMH89_02805</name>
</gene>
<dbReference type="InterPro" id="IPR023198">
    <property type="entry name" value="PGP-like_dom2"/>
</dbReference>
<dbReference type="Gene3D" id="3.40.50.1000">
    <property type="entry name" value="HAD superfamily/HAD-like"/>
    <property type="match status" value="1"/>
</dbReference>
<keyword evidence="6" id="KW-1185">Reference proteome</keyword>
<dbReference type="PANTHER" id="PTHR43434:SF1">
    <property type="entry name" value="PHOSPHOGLYCOLATE PHOSPHATASE"/>
    <property type="match status" value="1"/>
</dbReference>
<dbReference type="Proteomes" id="UP001055955">
    <property type="component" value="Chromosome"/>
</dbReference>
<name>A0ABY5DHE9_9GAMM</name>
<dbReference type="RefSeq" id="WP_258567937.1">
    <property type="nucleotide sequence ID" value="NZ_CP092900.1"/>
</dbReference>
<dbReference type="GO" id="GO:0016787">
    <property type="term" value="F:hydrolase activity"/>
    <property type="evidence" value="ECO:0007669"/>
    <property type="project" value="UniProtKB-KW"/>
</dbReference>
<evidence type="ECO:0000313" key="5">
    <source>
        <dbReference type="EMBL" id="UTC24153.1"/>
    </source>
</evidence>
<dbReference type="EMBL" id="CP092900">
    <property type="protein sequence ID" value="UTC24153.1"/>
    <property type="molecule type" value="Genomic_DNA"/>
</dbReference>
<dbReference type="Gene3D" id="1.10.150.240">
    <property type="entry name" value="Putative phosphatase, domain 2"/>
    <property type="match status" value="1"/>
</dbReference>
<dbReference type="PANTHER" id="PTHR43434">
    <property type="entry name" value="PHOSPHOGLYCOLATE PHOSPHATASE"/>
    <property type="match status" value="1"/>
</dbReference>
<accession>A0ABY5DHE9</accession>
<evidence type="ECO:0000256" key="1">
    <source>
        <dbReference type="ARBA" id="ARBA00000830"/>
    </source>
</evidence>
<evidence type="ECO:0000256" key="4">
    <source>
        <dbReference type="ARBA" id="ARBA00013078"/>
    </source>
</evidence>